<reference evidence="1 2" key="1">
    <citation type="submission" date="2024-01" db="EMBL/GenBank/DDBJ databases">
        <title>The complete chloroplast genome sequence of Lithospermum erythrorhizon: insights into the phylogenetic relationship among Boraginaceae species and the maternal lineages of purple gromwells.</title>
        <authorList>
            <person name="Okada T."/>
            <person name="Watanabe K."/>
        </authorList>
    </citation>
    <scope>NUCLEOTIDE SEQUENCE [LARGE SCALE GENOMIC DNA]</scope>
</reference>
<evidence type="ECO:0000313" key="2">
    <source>
        <dbReference type="Proteomes" id="UP001454036"/>
    </source>
</evidence>
<accession>A0AAV3QK40</accession>
<dbReference type="PANTHER" id="PTHR31110">
    <property type="entry name" value="PESTICIDAL CRYSTAL CRY8BA PROTEIN"/>
    <property type="match status" value="1"/>
</dbReference>
<protein>
    <submittedName>
        <fullName evidence="1">Uncharacterized protein</fullName>
    </submittedName>
</protein>
<name>A0AAV3QK40_LITER</name>
<dbReference type="Proteomes" id="UP001454036">
    <property type="component" value="Unassembled WGS sequence"/>
</dbReference>
<comment type="caution">
    <text evidence="1">The sequence shown here is derived from an EMBL/GenBank/DDBJ whole genome shotgun (WGS) entry which is preliminary data.</text>
</comment>
<organism evidence="1 2">
    <name type="scientific">Lithospermum erythrorhizon</name>
    <name type="common">Purple gromwell</name>
    <name type="synonym">Lithospermum officinale var. erythrorhizon</name>
    <dbReference type="NCBI Taxonomy" id="34254"/>
    <lineage>
        <taxon>Eukaryota</taxon>
        <taxon>Viridiplantae</taxon>
        <taxon>Streptophyta</taxon>
        <taxon>Embryophyta</taxon>
        <taxon>Tracheophyta</taxon>
        <taxon>Spermatophyta</taxon>
        <taxon>Magnoliopsida</taxon>
        <taxon>eudicotyledons</taxon>
        <taxon>Gunneridae</taxon>
        <taxon>Pentapetalae</taxon>
        <taxon>asterids</taxon>
        <taxon>lamiids</taxon>
        <taxon>Boraginales</taxon>
        <taxon>Boraginaceae</taxon>
        <taxon>Boraginoideae</taxon>
        <taxon>Lithospermeae</taxon>
        <taxon>Lithospermum</taxon>
    </lineage>
</organism>
<gene>
    <name evidence="1" type="ORF">LIER_19381</name>
</gene>
<evidence type="ECO:0000313" key="1">
    <source>
        <dbReference type="EMBL" id="GAA0163543.1"/>
    </source>
</evidence>
<keyword evidence="2" id="KW-1185">Reference proteome</keyword>
<proteinExistence type="predicted"/>
<dbReference type="PANTHER" id="PTHR31110:SF3">
    <property type="entry name" value="PORTAL PROTEIN"/>
    <property type="match status" value="1"/>
</dbReference>
<dbReference type="EMBL" id="BAABME010004785">
    <property type="protein sequence ID" value="GAA0163543.1"/>
    <property type="molecule type" value="Genomic_DNA"/>
</dbReference>
<dbReference type="AlphaFoldDB" id="A0AAV3QK40"/>
<sequence length="1170" mass="131773">MFTEGLDDSAISWIKKESAEKKASPRSPLAEKLSHNYGVPRSPLAFNTSSYASTHVLPPLKFHSGFFGTHSTVGLGLDSSDDDFDESNVGDGSESVASVPDELDVIYTSAEKWAGRPFEQESEEELFDMKWSGKGENGLGVRNASTLNRGLLKEDLRIEIPGKVRRFTDGGLEECDNRSISGPSSRLLERVLPHSAYATPMTKLSELGTPSAPPIFDIREEVNKSIVHDALSEESRKLSNVEQTTDDEVNMPKESAHSGEEQFQNQLKHRLKEEFGESGENVTAGEAEAHVWQKNELDLSPCYDASGQNAWQIFLAYDACIRLCLNAWARGCTEAPEFLKDECYLLRSSFGLHKLLLHPRGKQPSQRSSKFTEQVIPLKMKKVVGKIRVEVRNIRIIPKRRLKDSNSMRSLYVQKGADYVKQVSSLMKSGINSLKLNSFSLTSEEQFSCSVYLRSSTEGAQLESGSTTILRPGTEDYREFFPENEGDALIAEVYDSKKNSHGQSVIPISSMMDNPNDKIRWWPIHHSDGDCVGKIQLSILCTFTRDETSQLKSGPIVETLAYDLLLEAGLRAQHFQARNLSLSGPWNWLLTEFAEYYGVSDSYTKLRYLSYVMNVATPTKDCLKLVHELLIPVIKERNEKNLTRQEKSILMDCGTKVERLLADVFQNYKSLDENSSTGLTGLSQKIPDTAAPALAPAVEVYTLLHDVLAQDAQKILRDYLQTAASKRCRKHMVETDEYLSGNSEGFVMDSLTISTAYLKMKVLCINISNEIQADIKMHNEHILPSSIDLPSITATVYSTELSRRLAGFLAMWPPSSPLPHVNDLLTATADFERNLQSWNISIIQGGVDSRNLFHNYIMVWIEDMQLVLLELCKAEKLPWSGVATNYSTSPFTEDMYDRIKEMLIQYGVVINRWPQYTLVLENAVANVERAIVKALERQYSDILTPLKDSIQKRLGKQVQKLARRQSTALYSVPSQLGTFLNTIKRMLDVLHCKIEDILKSWAAYLPVSADKKSAFGEQMNGITVLLKTKYKNYLQAIVVKLASNMQANRNTRLQRILEETKESDGESEIRERMRNLNSLLSDSISNLHEVFTGQIFVALSRGLWDRMGQIVLKFFEGRKENRVWYAGAYHALGILDDIFASQMQRLQGNALQDKDLEPPRSISEARSILC</sequence>